<dbReference type="PANTHER" id="PTHR33477:SF2">
    <property type="entry name" value="2-PHOSPHOGLYCERATE KINASE"/>
    <property type="match status" value="1"/>
</dbReference>
<sequence length="343" mass="39254">MNWDLLVSFVNKNLIDPSQIHQEHRKRNIRSKYDNISVRVKIDQYEYVLSRFSLSRYLMACMVPPSKAVDISRKIKEEYVDAGKFEITQEELTHRVFELISDFDSSLSTQRRFRLIQNFNLERIPLIIFISGTGFLGKSNLAFQLGERLNISTILQTDIVCALTTNSGDHLGRSLWYTKHKDTDEFLDLYHKSCLVAKNGIEGDIYKTLTDGKPLIVEGIHLDPSHFLQLCGQNAVNSLPGFNPELFGRTARGKQGFILPILITRPPQEIQNSIRSSIFGSTEKRKMNLDVTAISEYAIALQNELIAQYPKEFTIDCSGSDAINHIHTLFLEQLEKYYSNQGK</sequence>
<comment type="caution">
    <text evidence="1">The sequence shown here is derived from an EMBL/GenBank/DDBJ whole genome shotgun (WGS) entry which is preliminary data.</text>
</comment>
<organism evidence="1 2">
    <name type="scientific">Tritrichomonas foetus</name>
    <dbReference type="NCBI Taxonomy" id="1144522"/>
    <lineage>
        <taxon>Eukaryota</taxon>
        <taxon>Metamonada</taxon>
        <taxon>Parabasalia</taxon>
        <taxon>Tritrichomonadida</taxon>
        <taxon>Tritrichomonadidae</taxon>
        <taxon>Tritrichomonas</taxon>
    </lineage>
</organism>
<name>A0A1J4L1V4_9EUKA</name>
<dbReference type="VEuPathDB" id="TrichDB:TRFO_13701"/>
<dbReference type="Proteomes" id="UP000179807">
    <property type="component" value="Unassembled WGS sequence"/>
</dbReference>
<dbReference type="PANTHER" id="PTHR33477">
    <property type="entry name" value="P-LOOP NTPASE DOMAIN-CONTAINING PROTEIN LPA1 HOMOLOG 1"/>
    <property type="match status" value="1"/>
</dbReference>
<dbReference type="EMBL" id="MLAK01000176">
    <property type="protein sequence ID" value="OHT15869.1"/>
    <property type="molecule type" value="Genomic_DNA"/>
</dbReference>
<dbReference type="GeneID" id="94832104"/>
<evidence type="ECO:0000313" key="2">
    <source>
        <dbReference type="Proteomes" id="UP000179807"/>
    </source>
</evidence>
<accession>A0A1J4L1V4</accession>
<reference evidence="1" key="1">
    <citation type="submission" date="2016-10" db="EMBL/GenBank/DDBJ databases">
        <authorList>
            <person name="Benchimol M."/>
            <person name="Almeida L.G."/>
            <person name="Vasconcelos A.T."/>
            <person name="Perreira-Neves A."/>
            <person name="Rosa I.A."/>
            <person name="Tasca T."/>
            <person name="Bogo M.R."/>
            <person name="de Souza W."/>
        </authorList>
    </citation>
    <scope>NUCLEOTIDE SEQUENCE [LARGE SCALE GENOMIC DNA]</scope>
    <source>
        <strain evidence="1">K</strain>
    </source>
</reference>
<evidence type="ECO:0000313" key="1">
    <source>
        <dbReference type="EMBL" id="OHT15869.1"/>
    </source>
</evidence>
<dbReference type="AlphaFoldDB" id="A0A1J4L1V4"/>
<dbReference type="OrthoDB" id="271259at2759"/>
<keyword evidence="2" id="KW-1185">Reference proteome</keyword>
<dbReference type="RefSeq" id="XP_068369005.1">
    <property type="nucleotide sequence ID" value="XM_068497400.1"/>
</dbReference>
<gene>
    <name evidence="1" type="ORF">TRFO_13701</name>
</gene>
<proteinExistence type="predicted"/>
<protein>
    <submittedName>
        <fullName evidence="1">ATP/GTP nucleotide-binding protein</fullName>
    </submittedName>
</protein>